<comment type="caution">
    <text evidence="2">The sequence shown here is derived from an EMBL/GenBank/DDBJ whole genome shotgun (WGS) entry which is preliminary data.</text>
</comment>
<dbReference type="OrthoDB" id="6088000at2759"/>
<protein>
    <submittedName>
        <fullName evidence="2">Uncharacterized protein</fullName>
    </submittedName>
</protein>
<gene>
    <name evidence="2" type="ORF">PMACD_LOCUS12990</name>
</gene>
<evidence type="ECO:0000313" key="2">
    <source>
        <dbReference type="EMBL" id="CAF4920689.1"/>
    </source>
</evidence>
<dbReference type="InterPro" id="IPR027902">
    <property type="entry name" value="DUF4487"/>
</dbReference>
<feature type="compositionally biased region" description="Basic and acidic residues" evidence="1">
    <location>
        <begin position="734"/>
        <end position="749"/>
    </location>
</feature>
<accession>A0A821W8E3</accession>
<name>A0A821W8E3_9NEOP</name>
<dbReference type="AlphaFoldDB" id="A0A821W8E3"/>
<evidence type="ECO:0000313" key="3">
    <source>
        <dbReference type="Proteomes" id="UP000663880"/>
    </source>
</evidence>
<dbReference type="Proteomes" id="UP000663880">
    <property type="component" value="Unassembled WGS sequence"/>
</dbReference>
<dbReference type="PANTHER" id="PTHR16071:SF2">
    <property type="entry name" value="FIGNL1-INTERACTING REGULATOR OF RECOMBINATION AND MITOSIS"/>
    <property type="match status" value="1"/>
</dbReference>
<dbReference type="EMBL" id="CAJOBZ010000055">
    <property type="protein sequence ID" value="CAF4920689.1"/>
    <property type="molecule type" value="Genomic_DNA"/>
</dbReference>
<dbReference type="Pfam" id="PF14868">
    <property type="entry name" value="DUF4487"/>
    <property type="match status" value="1"/>
</dbReference>
<dbReference type="PANTHER" id="PTHR16071">
    <property type="entry name" value="CHROMOSOME 1 OPEN READING FRAME 112"/>
    <property type="match status" value="1"/>
</dbReference>
<evidence type="ECO:0000256" key="1">
    <source>
        <dbReference type="SAM" id="MobiDB-lite"/>
    </source>
</evidence>
<proteinExistence type="predicted"/>
<reference evidence="2" key="1">
    <citation type="submission" date="2021-02" db="EMBL/GenBank/DDBJ databases">
        <authorList>
            <person name="Steward A R."/>
        </authorList>
    </citation>
    <scope>NUCLEOTIDE SEQUENCE</scope>
</reference>
<organism evidence="2 3">
    <name type="scientific">Pieris macdunnoughi</name>
    <dbReference type="NCBI Taxonomy" id="345717"/>
    <lineage>
        <taxon>Eukaryota</taxon>
        <taxon>Metazoa</taxon>
        <taxon>Ecdysozoa</taxon>
        <taxon>Arthropoda</taxon>
        <taxon>Hexapoda</taxon>
        <taxon>Insecta</taxon>
        <taxon>Pterygota</taxon>
        <taxon>Neoptera</taxon>
        <taxon>Endopterygota</taxon>
        <taxon>Lepidoptera</taxon>
        <taxon>Glossata</taxon>
        <taxon>Ditrysia</taxon>
        <taxon>Papilionoidea</taxon>
        <taxon>Pieridae</taxon>
        <taxon>Pierinae</taxon>
        <taxon>Pieris</taxon>
    </lineage>
</organism>
<keyword evidence="3" id="KW-1185">Reference proteome</keyword>
<feature type="region of interest" description="Disordered" evidence="1">
    <location>
        <begin position="722"/>
        <end position="749"/>
    </location>
</feature>
<sequence length="794" mass="90394">MSDTQENFNFDRPIMDTKSYEILISKLKVSLCDVDGCTTNHFNNVILECKTCIEQCLCAAMNSIDSLNCNYLLSCLENAGCLLQMLSDFIRKVLASIPSVCSNMKQYPTATGCIILFVFNHCKTSECVYGECLLKAQRQLKELFRTCHELQLTYLMSLETHFTFDLSQADDLGVLLEVLDINLKISQVVENLDIKTMAEQWKAYTALCDKYCKYIEDQHIYRNCVDMLCEMVRRNMKNVLETCTDGAGKTVIRPVKVASFGIKILTKLCNIFKKATHYNDEIIYLLIFLNTYNASYLETYLKIPSEITKLIEENTRAPSVALVEALVAEEAFIHDICKVNEVKFENEKFIGYLILLTDVMRISPSDTRLNVMSRMFRLLPDGHVWFNVEIEMELDNKRFGLFEYALTVGSAFARTLSGDGYAALERLLLTSLLETDCYGALFAADLWILLMRSSDSRLVAETASFLIEVYRSLARKPAFHRSPQNVHLTRVVRNLFGLCARRDKDRILNLYKIEDHFDLWSGLTPTEVGGRRSAVGTFVAMLKGCLDIDEMENALLPSNPVAGERPTDLISGTLSTLWSESRTDEGDEALRCERIRRLTALTETFGPLLSEEAVREIHGTIGDLLRSGDENVAFVLFQKYCSFYERGLVPRDALSRDVFAESLEADDPIHRHAFVTLQRCGRVDRVVREDPTLVGPSADREPRRGTPQFELQLRSVRSHRFSHGCLSDESPSADAERPRSKRMKLDDDEREDLISRIEENVRRLSELKAEGGLSDQRKAKLSNVFYKLQNILES</sequence>